<sequence>MKITHIIFSLIFVLVTTLVIPKDNFTSSKVDIKLTKDVIFDGFEGDIFYFTDTNDNVVIVEGLKASKVLDPLQQNNHVGETFNLELKDLKEDNMYSEMQIAAIQPTDK</sequence>
<dbReference type="RefSeq" id="WP_146603225.1">
    <property type="nucleotide sequence ID" value="NZ_QLLO01000010.1"/>
</dbReference>
<comment type="caution">
    <text evidence="1">The sequence shown here is derived from an EMBL/GenBank/DDBJ whole genome shotgun (WGS) entry which is preliminary data.</text>
</comment>
<proteinExistence type="predicted"/>
<dbReference type="AlphaFoldDB" id="A0A327R8W9"/>
<gene>
    <name evidence="1" type="ORF">LY08_02433</name>
</gene>
<keyword evidence="2" id="KW-1185">Reference proteome</keyword>
<evidence type="ECO:0000313" key="1">
    <source>
        <dbReference type="EMBL" id="RAJ11933.1"/>
    </source>
</evidence>
<organism evidence="1 2">
    <name type="scientific">Olleya aquimaris</name>
    <dbReference type="NCBI Taxonomy" id="639310"/>
    <lineage>
        <taxon>Bacteria</taxon>
        <taxon>Pseudomonadati</taxon>
        <taxon>Bacteroidota</taxon>
        <taxon>Flavobacteriia</taxon>
        <taxon>Flavobacteriales</taxon>
        <taxon>Flavobacteriaceae</taxon>
    </lineage>
</organism>
<protein>
    <submittedName>
        <fullName evidence="1">Uncharacterized protein</fullName>
    </submittedName>
</protein>
<accession>A0A327R8W9</accession>
<evidence type="ECO:0000313" key="2">
    <source>
        <dbReference type="Proteomes" id="UP000248703"/>
    </source>
</evidence>
<dbReference type="OrthoDB" id="1442064at2"/>
<name>A0A327R8W9_9FLAO</name>
<dbReference type="Proteomes" id="UP000248703">
    <property type="component" value="Unassembled WGS sequence"/>
</dbReference>
<dbReference type="EMBL" id="QLLO01000010">
    <property type="protein sequence ID" value="RAJ11933.1"/>
    <property type="molecule type" value="Genomic_DNA"/>
</dbReference>
<reference evidence="1 2" key="1">
    <citation type="submission" date="2018-06" db="EMBL/GenBank/DDBJ databases">
        <title>Genomic Encyclopedia of Archaeal and Bacterial Type Strains, Phase II (KMG-II): from individual species to whole genera.</title>
        <authorList>
            <person name="Goeker M."/>
        </authorList>
    </citation>
    <scope>NUCLEOTIDE SEQUENCE [LARGE SCALE GENOMIC DNA]</scope>
    <source>
        <strain evidence="1 2">DSM 24464</strain>
    </source>
</reference>